<evidence type="ECO:0000256" key="3">
    <source>
        <dbReference type="ARBA" id="ARBA00023136"/>
    </source>
</evidence>
<feature type="transmembrane region" description="Helical" evidence="4">
    <location>
        <begin position="95"/>
        <end position="115"/>
    </location>
</feature>
<dbReference type="InterPro" id="IPR052378">
    <property type="entry name" value="NosR_regulator"/>
</dbReference>
<dbReference type="RefSeq" id="WP_148818902.1">
    <property type="nucleotide sequence ID" value="NZ_CP043046.1"/>
</dbReference>
<evidence type="ECO:0000256" key="2">
    <source>
        <dbReference type="ARBA" id="ARBA00022475"/>
    </source>
</evidence>
<sequence length="457" mass="50020">MHAHGRAIRTTQWIIVLVYVALMVLPLIAPLPDRHARILNHITLFAQFMFWGIWWPFVLLSMVLFGRIWCGVLCPEGALSEFVSRHGRGGAIPRWIRWGGWPFVAFAGTTIYGQLVSVYQYPGAVLVVLGGSTVAAMIVGYLYGRDKRVWCKYLCPVNGVFNLLSRLAPVHMKVDAAAYVASPRTQGVNCAPLVPLRHMVGASDCHVCGRCEGYRGAIALSPRSPTEEVVMFGGPGEQALSGQAHGGIHHNNSGWYSALIAFGMLGLAMGAFHWTASPWFVAAKIGAAQWLAEHDIAWMFRDDIPWFILTHYPDQNDVFNWLDGALILGYILATALVMGGAISLTIGAGSRLLGKGWTAARYHHLMQSLIPIGGCGLFIGLSASTVTLLRSEGLRMAWVPTTRMAMLAGATAWSCWLAWRISGRYAHSLFARVGALAGVVAALALVNYAWALMFWIW</sequence>
<name>A0A5C0B3C2_9BURK</name>
<evidence type="ECO:0000313" key="7">
    <source>
        <dbReference type="Proteomes" id="UP000325161"/>
    </source>
</evidence>
<keyword evidence="4" id="KW-0812">Transmembrane</keyword>
<protein>
    <submittedName>
        <fullName evidence="6">4Fe-4S binding protein</fullName>
    </submittedName>
</protein>
<feature type="transmembrane region" description="Helical" evidence="4">
    <location>
        <begin position="255"/>
        <end position="274"/>
    </location>
</feature>
<dbReference type="Proteomes" id="UP000325161">
    <property type="component" value="Chromosome"/>
</dbReference>
<feature type="domain" description="4Fe-4S ferredoxin-type" evidence="5">
    <location>
        <begin position="134"/>
        <end position="168"/>
    </location>
</feature>
<keyword evidence="4" id="KW-1133">Transmembrane helix</keyword>
<feature type="transmembrane region" description="Helical" evidence="4">
    <location>
        <begin position="121"/>
        <end position="143"/>
    </location>
</feature>
<comment type="subcellular location">
    <subcellularLocation>
        <location evidence="1">Cell membrane</location>
    </subcellularLocation>
</comment>
<feature type="transmembrane region" description="Helical" evidence="4">
    <location>
        <begin position="433"/>
        <end position="456"/>
    </location>
</feature>
<organism evidence="6 7">
    <name type="scientific">Pigmentiphaga aceris</name>
    <dbReference type="NCBI Taxonomy" id="1940612"/>
    <lineage>
        <taxon>Bacteria</taxon>
        <taxon>Pseudomonadati</taxon>
        <taxon>Pseudomonadota</taxon>
        <taxon>Betaproteobacteria</taxon>
        <taxon>Burkholderiales</taxon>
        <taxon>Alcaligenaceae</taxon>
        <taxon>Pigmentiphaga</taxon>
    </lineage>
</organism>
<feature type="transmembrane region" description="Helical" evidence="4">
    <location>
        <begin position="12"/>
        <end position="31"/>
    </location>
</feature>
<evidence type="ECO:0000259" key="5">
    <source>
        <dbReference type="Pfam" id="PF12801"/>
    </source>
</evidence>
<evidence type="ECO:0000256" key="4">
    <source>
        <dbReference type="SAM" id="Phobius"/>
    </source>
</evidence>
<feature type="transmembrane region" description="Helical" evidence="4">
    <location>
        <begin position="401"/>
        <end position="421"/>
    </location>
</feature>
<reference evidence="6 7" key="1">
    <citation type="submission" date="2019-08" db="EMBL/GenBank/DDBJ databases">
        <title>Amphibian skin-associated Pigmentiphaga: genome sequence and occurrence across geography and hosts.</title>
        <authorList>
            <person name="Bletz M.C."/>
            <person name="Bunk B."/>
            <person name="Sproeer C."/>
            <person name="Biwer P."/>
            <person name="Reiter S."/>
            <person name="Rabemananjara F.C.E."/>
            <person name="Schulz S."/>
            <person name="Overmann J."/>
            <person name="Vences M."/>
        </authorList>
    </citation>
    <scope>NUCLEOTIDE SEQUENCE [LARGE SCALE GENOMIC DNA]</scope>
    <source>
        <strain evidence="6 7">Mada1488</strain>
    </source>
</reference>
<dbReference type="EMBL" id="CP043046">
    <property type="protein sequence ID" value="QEI09102.1"/>
    <property type="molecule type" value="Genomic_DNA"/>
</dbReference>
<evidence type="ECO:0000313" key="6">
    <source>
        <dbReference type="EMBL" id="QEI09102.1"/>
    </source>
</evidence>
<feature type="transmembrane region" description="Helical" evidence="4">
    <location>
        <begin position="327"/>
        <end position="348"/>
    </location>
</feature>
<feature type="transmembrane region" description="Helical" evidence="4">
    <location>
        <begin position="51"/>
        <end position="74"/>
    </location>
</feature>
<dbReference type="KEGG" id="pacr:FXN63_03800"/>
<dbReference type="AlphaFoldDB" id="A0A5C0B3C2"/>
<dbReference type="PANTHER" id="PTHR30224:SF4">
    <property type="entry name" value="ELECTRON TRANSPORT PROTEIN YCCM-RELATED"/>
    <property type="match status" value="1"/>
</dbReference>
<feature type="transmembrane region" description="Helical" evidence="4">
    <location>
        <begin position="369"/>
        <end position="389"/>
    </location>
</feature>
<proteinExistence type="predicted"/>
<keyword evidence="2" id="KW-1003">Cell membrane</keyword>
<dbReference type="PANTHER" id="PTHR30224">
    <property type="entry name" value="ELECTRON TRANSPORT PROTEIN"/>
    <property type="match status" value="1"/>
</dbReference>
<dbReference type="InterPro" id="IPR017896">
    <property type="entry name" value="4Fe4S_Fe-S-bd"/>
</dbReference>
<dbReference type="GO" id="GO:0005886">
    <property type="term" value="C:plasma membrane"/>
    <property type="evidence" value="ECO:0007669"/>
    <property type="project" value="UniProtKB-SubCell"/>
</dbReference>
<dbReference type="OrthoDB" id="9806398at2"/>
<keyword evidence="3 4" id="KW-0472">Membrane</keyword>
<feature type="domain" description="4Fe-4S ferredoxin-type" evidence="5">
    <location>
        <begin position="49"/>
        <end position="88"/>
    </location>
</feature>
<dbReference type="Pfam" id="PF12801">
    <property type="entry name" value="Fer4_5"/>
    <property type="match status" value="2"/>
</dbReference>
<gene>
    <name evidence="6" type="ORF">FXN63_03800</name>
</gene>
<evidence type="ECO:0000256" key="1">
    <source>
        <dbReference type="ARBA" id="ARBA00004236"/>
    </source>
</evidence>
<keyword evidence="7" id="KW-1185">Reference proteome</keyword>
<accession>A0A5C0B3C2</accession>